<dbReference type="PROSITE" id="PS50081">
    <property type="entry name" value="ZF_DAG_PE_2"/>
    <property type="match status" value="1"/>
</dbReference>
<evidence type="ECO:0000313" key="10">
    <source>
        <dbReference type="EMBL" id="KAJ2689344.1"/>
    </source>
</evidence>
<dbReference type="GO" id="GO:0005778">
    <property type="term" value="C:peroxisomal membrane"/>
    <property type="evidence" value="ECO:0007669"/>
    <property type="project" value="TreeGrafter"/>
</dbReference>
<keyword evidence="11" id="KW-1185">Reference proteome</keyword>
<dbReference type="Proteomes" id="UP001151516">
    <property type="component" value="Unassembled WGS sequence"/>
</dbReference>
<dbReference type="InterPro" id="IPR010482">
    <property type="entry name" value="TECPR1-like_DysF"/>
</dbReference>
<dbReference type="AlphaFoldDB" id="A0A9W8L620"/>
<dbReference type="SMART" id="SM00694">
    <property type="entry name" value="DysFC"/>
    <property type="match status" value="1"/>
</dbReference>
<dbReference type="InterPro" id="IPR002219">
    <property type="entry name" value="PKC_DAG/PE"/>
</dbReference>
<evidence type="ECO:0000256" key="3">
    <source>
        <dbReference type="ARBA" id="ARBA00022723"/>
    </source>
</evidence>
<dbReference type="InterPro" id="IPR052816">
    <property type="entry name" value="Peroxisomal_Membrane_PEX28-32"/>
</dbReference>
<feature type="transmembrane region" description="Helical" evidence="8">
    <location>
        <begin position="176"/>
        <end position="194"/>
    </location>
</feature>
<dbReference type="PANTHER" id="PTHR28304">
    <property type="entry name" value="PEROXISOMAL MEMBRANE PROTEIN PEX29"/>
    <property type="match status" value="1"/>
</dbReference>
<keyword evidence="6 8" id="KW-0472">Membrane</keyword>
<evidence type="ECO:0000256" key="8">
    <source>
        <dbReference type="SAM" id="Phobius"/>
    </source>
</evidence>
<protein>
    <recommendedName>
        <fullName evidence="9">Phorbol-ester/DAG-type domain-containing protein</fullName>
    </recommendedName>
</protein>
<accession>A0A9W8L620</accession>
<dbReference type="CDD" id="cd00029">
    <property type="entry name" value="C1"/>
    <property type="match status" value="1"/>
</dbReference>
<dbReference type="Pfam" id="PF00130">
    <property type="entry name" value="C1_1"/>
    <property type="match status" value="1"/>
</dbReference>
<evidence type="ECO:0000256" key="6">
    <source>
        <dbReference type="ARBA" id="ARBA00023136"/>
    </source>
</evidence>
<name>A0A9W8L620_9FUNG</name>
<dbReference type="Pfam" id="PF06398">
    <property type="entry name" value="Pex24p"/>
    <property type="match status" value="1"/>
</dbReference>
<keyword evidence="5 8" id="KW-1133">Transmembrane helix</keyword>
<proteinExistence type="predicted"/>
<feature type="transmembrane region" description="Helical" evidence="8">
    <location>
        <begin position="433"/>
        <end position="460"/>
    </location>
</feature>
<evidence type="ECO:0000313" key="11">
    <source>
        <dbReference type="Proteomes" id="UP001151516"/>
    </source>
</evidence>
<dbReference type="SMART" id="SM00109">
    <property type="entry name" value="C1"/>
    <property type="match status" value="1"/>
</dbReference>
<dbReference type="EMBL" id="JANBTX010000027">
    <property type="protein sequence ID" value="KAJ2689344.1"/>
    <property type="molecule type" value="Genomic_DNA"/>
</dbReference>
<dbReference type="InterPro" id="IPR046349">
    <property type="entry name" value="C1-like_sf"/>
</dbReference>
<evidence type="ECO:0000256" key="7">
    <source>
        <dbReference type="SAM" id="MobiDB-lite"/>
    </source>
</evidence>
<feature type="region of interest" description="Disordered" evidence="7">
    <location>
        <begin position="264"/>
        <end position="283"/>
    </location>
</feature>
<dbReference type="Gene3D" id="3.30.60.20">
    <property type="match status" value="1"/>
</dbReference>
<feature type="domain" description="Phorbol-ester/DAG-type" evidence="9">
    <location>
        <begin position="1"/>
        <end position="51"/>
    </location>
</feature>
<evidence type="ECO:0000256" key="1">
    <source>
        <dbReference type="ARBA" id="ARBA00004141"/>
    </source>
</evidence>
<sequence length="702" mass="76559">MHDFCLTSFAVPTYCEYCSGFLWGLTKQGVRCRKCHTTSHKKCAVKATAACTGDRGLATLVRGIGSYDDITASGSSASMSSRSQEPSSPTYARQLDSEFWQQVDEETKINDLVSAQAEQPLSLFQTLPANFMQFTAKLAPISILHHGAQDIVLWRCPRNSLIAMCVYTAYCLRPNLLLVTPLALMIGYILFNFYNSGYAAKCLREAFGCEWDFRRMSLASPSTAASTASPSPPRSLPQSPPRLLGSGFFSAASVSGSTASIASSTASGSLRERRRAQTNATQNKLSASGALLFAPTGVSSARAPPITETSVAAVAAAVAASGMVGEPNAIRNSPVIPHAGSVATSPVKGKVLVRSRSSTDSKPSNGNKTQSKAGSLYIDLSAELGVASFGSAKYTTNVHTTQNLTGTYVGLYDWVAAHNHLVDWSRPAETQHILLVCILAQAALVVVLYWIPWYLLFLFAGNTGLLAMSPHVRAFAKVYVVEFMLYSQERAMLWWLLLKFKLAKLPLVGRLVSRSMLFERRGPFTGAARFEMPAFHGLVSGNVHGSSSGMQRDGYTTPPLLSLGSTAGSSTSTLMRRPHTVSVYENQRWWLGFGWIPRLGSNERAKWSDLSGKVRYVSTSDFMPEDGFEWADEGGGWEVERLWALPVHTDEDGWVYTDNFWKHPAAAASAVSSYTRRRRWIRKVRPANRPDVSRDSSIMPGA</sequence>
<dbReference type="InterPro" id="IPR006614">
    <property type="entry name" value="Peroxin/Ferlin"/>
</dbReference>
<dbReference type="GO" id="GO:0007031">
    <property type="term" value="P:peroxisome organization"/>
    <property type="evidence" value="ECO:0007669"/>
    <property type="project" value="UniProtKB-ARBA"/>
</dbReference>
<evidence type="ECO:0000256" key="2">
    <source>
        <dbReference type="ARBA" id="ARBA00022692"/>
    </source>
</evidence>
<dbReference type="PANTHER" id="PTHR28304:SF2">
    <property type="entry name" value="PEROXISOMAL MEMBRANE PROTEIN PEX29"/>
    <property type="match status" value="1"/>
</dbReference>
<dbReference type="OrthoDB" id="74314at2759"/>
<keyword evidence="3" id="KW-0479">Metal-binding</keyword>
<dbReference type="SUPFAM" id="SSF57889">
    <property type="entry name" value="Cysteine-rich domain"/>
    <property type="match status" value="1"/>
</dbReference>
<evidence type="ECO:0000256" key="4">
    <source>
        <dbReference type="ARBA" id="ARBA00022833"/>
    </source>
</evidence>
<comment type="subcellular location">
    <subcellularLocation>
        <location evidence="1">Membrane</location>
        <topology evidence="1">Multi-pass membrane protein</topology>
    </subcellularLocation>
</comment>
<keyword evidence="4" id="KW-0862">Zinc</keyword>
<comment type="caution">
    <text evidence="10">The sequence shown here is derived from an EMBL/GenBank/DDBJ whole genome shotgun (WGS) entry which is preliminary data.</text>
</comment>
<reference evidence="10" key="1">
    <citation type="submission" date="2022-07" db="EMBL/GenBank/DDBJ databases">
        <title>Phylogenomic reconstructions and comparative analyses of Kickxellomycotina fungi.</title>
        <authorList>
            <person name="Reynolds N.K."/>
            <person name="Stajich J.E."/>
            <person name="Barry K."/>
            <person name="Grigoriev I.V."/>
            <person name="Crous P."/>
            <person name="Smith M.E."/>
        </authorList>
    </citation>
    <scope>NUCLEOTIDE SEQUENCE</scope>
    <source>
        <strain evidence="10">CBS 109367</strain>
    </source>
</reference>
<dbReference type="GO" id="GO:0046872">
    <property type="term" value="F:metal ion binding"/>
    <property type="evidence" value="ECO:0007669"/>
    <property type="project" value="UniProtKB-KW"/>
</dbReference>
<gene>
    <name evidence="10" type="ORF">IWW39_001582</name>
</gene>
<dbReference type="PROSITE" id="PS00479">
    <property type="entry name" value="ZF_DAG_PE_1"/>
    <property type="match status" value="1"/>
</dbReference>
<evidence type="ECO:0000256" key="5">
    <source>
        <dbReference type="ARBA" id="ARBA00022989"/>
    </source>
</evidence>
<organism evidence="10 11">
    <name type="scientific">Coemansia spiralis</name>
    <dbReference type="NCBI Taxonomy" id="417178"/>
    <lineage>
        <taxon>Eukaryota</taxon>
        <taxon>Fungi</taxon>
        <taxon>Fungi incertae sedis</taxon>
        <taxon>Zoopagomycota</taxon>
        <taxon>Kickxellomycotina</taxon>
        <taxon>Kickxellomycetes</taxon>
        <taxon>Kickxellales</taxon>
        <taxon>Kickxellaceae</taxon>
        <taxon>Coemansia</taxon>
    </lineage>
</organism>
<evidence type="ECO:0000259" key="9">
    <source>
        <dbReference type="PROSITE" id="PS50081"/>
    </source>
</evidence>
<keyword evidence="2 8" id="KW-0812">Transmembrane</keyword>